<reference evidence="1" key="1">
    <citation type="submission" date="2019-08" db="EMBL/GenBank/DDBJ databases">
        <authorList>
            <person name="Kucharzyk K."/>
            <person name="Murdoch R.W."/>
            <person name="Higgins S."/>
            <person name="Loffler F."/>
        </authorList>
    </citation>
    <scope>NUCLEOTIDE SEQUENCE</scope>
</reference>
<proteinExistence type="predicted"/>
<accession>A0A645HW08</accession>
<organism evidence="1">
    <name type="scientific">bioreactor metagenome</name>
    <dbReference type="NCBI Taxonomy" id="1076179"/>
    <lineage>
        <taxon>unclassified sequences</taxon>
        <taxon>metagenomes</taxon>
        <taxon>ecological metagenomes</taxon>
    </lineage>
</organism>
<evidence type="ECO:0000313" key="1">
    <source>
        <dbReference type="EMBL" id="MPN42652.1"/>
    </source>
</evidence>
<dbReference type="EMBL" id="VSSQ01100534">
    <property type="protein sequence ID" value="MPN42652.1"/>
    <property type="molecule type" value="Genomic_DNA"/>
</dbReference>
<name>A0A645HW08_9ZZZZ</name>
<protein>
    <submittedName>
        <fullName evidence="1">Uncharacterized protein</fullName>
    </submittedName>
</protein>
<dbReference type="AlphaFoldDB" id="A0A645HW08"/>
<sequence>MCLCAEEGDMTAGVSRHIDDPPGAAEQLHAVASLHACDGLRQGLVGGAPDRGAGGRANGIDAAHMVGMMVGD</sequence>
<gene>
    <name evidence="1" type="ORF">SDC9_190209</name>
</gene>
<comment type="caution">
    <text evidence="1">The sequence shown here is derived from an EMBL/GenBank/DDBJ whole genome shotgun (WGS) entry which is preliminary data.</text>
</comment>